<evidence type="ECO:0000313" key="1">
    <source>
        <dbReference type="EMBL" id="QHT10429.1"/>
    </source>
</evidence>
<dbReference type="EMBL" id="MN739520">
    <property type="protein sequence ID" value="QHT10429.1"/>
    <property type="molecule type" value="Genomic_DNA"/>
</dbReference>
<organism evidence="1">
    <name type="scientific">viral metagenome</name>
    <dbReference type="NCBI Taxonomy" id="1070528"/>
    <lineage>
        <taxon>unclassified sequences</taxon>
        <taxon>metagenomes</taxon>
        <taxon>organismal metagenomes</taxon>
    </lineage>
</organism>
<accession>A0A6C0D3F0</accession>
<name>A0A6C0D3F0_9ZZZZ</name>
<protein>
    <submittedName>
        <fullName evidence="1">Uncharacterized protein</fullName>
    </submittedName>
</protein>
<sequence length="111" mass="13570">MIFETLPHLEFKLKEPDDYDNFIKNRKYIQVCKQPDGYTSVHIAIYREYYKDNICYLQFNLYKEIQRYIEECSPYCIYYEIVSKKNDIQTAMEERAYKKIMEKILGHPVSK</sequence>
<reference evidence="1" key="1">
    <citation type="journal article" date="2020" name="Nature">
        <title>Giant virus diversity and host interactions through global metagenomics.</title>
        <authorList>
            <person name="Schulz F."/>
            <person name="Roux S."/>
            <person name="Paez-Espino D."/>
            <person name="Jungbluth S."/>
            <person name="Walsh D.A."/>
            <person name="Denef V.J."/>
            <person name="McMahon K.D."/>
            <person name="Konstantinidis K.T."/>
            <person name="Eloe-Fadrosh E.A."/>
            <person name="Kyrpides N.C."/>
            <person name="Woyke T."/>
        </authorList>
    </citation>
    <scope>NUCLEOTIDE SEQUENCE</scope>
    <source>
        <strain evidence="1">GVMAG-M-3300023174-107</strain>
    </source>
</reference>
<dbReference type="AlphaFoldDB" id="A0A6C0D3F0"/>
<proteinExistence type="predicted"/>